<dbReference type="GO" id="GO:0005886">
    <property type="term" value="C:plasma membrane"/>
    <property type="evidence" value="ECO:0007669"/>
    <property type="project" value="UniProtKB-SubCell"/>
</dbReference>
<evidence type="ECO:0000256" key="9">
    <source>
        <dbReference type="ARBA" id="ARBA00023136"/>
    </source>
</evidence>
<evidence type="ECO:0000256" key="8">
    <source>
        <dbReference type="ARBA" id="ARBA00022989"/>
    </source>
</evidence>
<dbReference type="NCBIfam" id="TIGR02532">
    <property type="entry name" value="IV_pilin_GFxxxE"/>
    <property type="match status" value="1"/>
</dbReference>
<evidence type="ECO:0000256" key="6">
    <source>
        <dbReference type="ARBA" id="ARBA00022519"/>
    </source>
</evidence>
<dbReference type="PROSITE" id="PS00409">
    <property type="entry name" value="PROKAR_NTER_METHYL"/>
    <property type="match status" value="1"/>
</dbReference>
<keyword evidence="4" id="KW-1003">Cell membrane</keyword>
<evidence type="ECO:0000313" key="14">
    <source>
        <dbReference type="EMBL" id="VAW34929.1"/>
    </source>
</evidence>
<reference evidence="14" key="1">
    <citation type="submission" date="2018-06" db="EMBL/GenBank/DDBJ databases">
        <authorList>
            <person name="Zhirakovskaya E."/>
        </authorList>
    </citation>
    <scope>NUCLEOTIDE SEQUENCE</scope>
</reference>
<evidence type="ECO:0000256" key="3">
    <source>
        <dbReference type="ARBA" id="ARBA00020042"/>
    </source>
</evidence>
<keyword evidence="10" id="KW-0175">Coiled coil</keyword>
<dbReference type="InterPro" id="IPR013545">
    <property type="entry name" value="T2SS_protein-GspG_C"/>
</dbReference>
<feature type="region of interest" description="Disordered" evidence="11">
    <location>
        <begin position="118"/>
        <end position="141"/>
    </location>
</feature>
<evidence type="ECO:0000256" key="12">
    <source>
        <dbReference type="SAM" id="Phobius"/>
    </source>
</evidence>
<keyword evidence="7 12" id="KW-0812">Transmembrane</keyword>
<sequence length="141" mass="15942">MKKNKLTNKKHKGFSLIEILVVMVIMATIMGIVANSIGNNKKKAKLKEAEIKISKLKMSIESFNTDTGYYPRSLDALVNDNGDANWLGPYAKKKEIKDPWNEDFHYSNPGQHDEEFSIISYGNDKSPGGSKFDKDINSWDI</sequence>
<protein>
    <recommendedName>
        <fullName evidence="3">Type II secretion system core protein G</fullName>
    </recommendedName>
</protein>
<evidence type="ECO:0000256" key="5">
    <source>
        <dbReference type="ARBA" id="ARBA00022481"/>
    </source>
</evidence>
<feature type="coiled-coil region" evidence="10">
    <location>
        <begin position="39"/>
        <end position="66"/>
    </location>
</feature>
<comment type="subcellular location">
    <subcellularLocation>
        <location evidence="1">Cell inner membrane</location>
        <topology evidence="1">Single-pass membrane protein</topology>
    </subcellularLocation>
</comment>
<evidence type="ECO:0000256" key="11">
    <source>
        <dbReference type="SAM" id="MobiDB-lite"/>
    </source>
</evidence>
<comment type="similarity">
    <text evidence="2">Belongs to the GSP G family.</text>
</comment>
<dbReference type="Pfam" id="PF08334">
    <property type="entry name" value="T2SSG"/>
    <property type="match status" value="1"/>
</dbReference>
<keyword evidence="9 12" id="KW-0472">Membrane</keyword>
<keyword evidence="5" id="KW-0488">Methylation</keyword>
<dbReference type="InterPro" id="IPR010054">
    <property type="entry name" value="Type2_sec_GspG"/>
</dbReference>
<accession>A0A3B0VDM7</accession>
<gene>
    <name evidence="14" type="ORF">MNBD_GAMMA01-2188</name>
</gene>
<dbReference type="AlphaFoldDB" id="A0A3B0VDM7"/>
<feature type="transmembrane region" description="Helical" evidence="12">
    <location>
        <begin position="12"/>
        <end position="34"/>
    </location>
</feature>
<keyword evidence="8 12" id="KW-1133">Transmembrane helix</keyword>
<evidence type="ECO:0000256" key="4">
    <source>
        <dbReference type="ARBA" id="ARBA00022475"/>
    </source>
</evidence>
<dbReference type="EMBL" id="UOEW01000089">
    <property type="protein sequence ID" value="VAW34929.1"/>
    <property type="molecule type" value="Genomic_DNA"/>
</dbReference>
<name>A0A3B0VDM7_9ZZZZ</name>
<evidence type="ECO:0000259" key="13">
    <source>
        <dbReference type="Pfam" id="PF08334"/>
    </source>
</evidence>
<dbReference type="GO" id="GO:0015627">
    <property type="term" value="C:type II protein secretion system complex"/>
    <property type="evidence" value="ECO:0007669"/>
    <property type="project" value="InterPro"/>
</dbReference>
<feature type="compositionally biased region" description="Basic and acidic residues" evidence="11">
    <location>
        <begin position="131"/>
        <end position="141"/>
    </location>
</feature>
<dbReference type="NCBIfam" id="TIGR01710">
    <property type="entry name" value="typeII_sec_gspG"/>
    <property type="match status" value="1"/>
</dbReference>
<evidence type="ECO:0000256" key="1">
    <source>
        <dbReference type="ARBA" id="ARBA00004377"/>
    </source>
</evidence>
<dbReference type="Gene3D" id="3.30.700.10">
    <property type="entry name" value="Glycoprotein, Type 4 Pilin"/>
    <property type="match status" value="1"/>
</dbReference>
<dbReference type="InterPro" id="IPR000983">
    <property type="entry name" value="Bac_GSPG_pilin"/>
</dbReference>
<evidence type="ECO:0000256" key="10">
    <source>
        <dbReference type="SAM" id="Coils"/>
    </source>
</evidence>
<feature type="domain" description="Type II secretion system protein GspG C-terminal" evidence="13">
    <location>
        <begin position="38"/>
        <end position="139"/>
    </location>
</feature>
<proteinExistence type="inferred from homology"/>
<organism evidence="14">
    <name type="scientific">hydrothermal vent metagenome</name>
    <dbReference type="NCBI Taxonomy" id="652676"/>
    <lineage>
        <taxon>unclassified sequences</taxon>
        <taxon>metagenomes</taxon>
        <taxon>ecological metagenomes</taxon>
    </lineage>
</organism>
<dbReference type="GO" id="GO:0015628">
    <property type="term" value="P:protein secretion by the type II secretion system"/>
    <property type="evidence" value="ECO:0007669"/>
    <property type="project" value="InterPro"/>
</dbReference>
<dbReference type="Pfam" id="PF07963">
    <property type="entry name" value="N_methyl"/>
    <property type="match status" value="1"/>
</dbReference>
<dbReference type="InterPro" id="IPR045584">
    <property type="entry name" value="Pilin-like"/>
</dbReference>
<dbReference type="InterPro" id="IPR012902">
    <property type="entry name" value="N_methyl_site"/>
</dbReference>
<dbReference type="PRINTS" id="PR00813">
    <property type="entry name" value="BCTERIALGSPG"/>
</dbReference>
<evidence type="ECO:0000256" key="2">
    <source>
        <dbReference type="ARBA" id="ARBA00009984"/>
    </source>
</evidence>
<dbReference type="SUPFAM" id="SSF54523">
    <property type="entry name" value="Pili subunits"/>
    <property type="match status" value="1"/>
</dbReference>
<evidence type="ECO:0000256" key="7">
    <source>
        <dbReference type="ARBA" id="ARBA00022692"/>
    </source>
</evidence>
<keyword evidence="6" id="KW-0997">Cell inner membrane</keyword>